<dbReference type="AlphaFoldDB" id="A0A2N0VI22"/>
<proteinExistence type="inferred from homology"/>
<dbReference type="PROSITE" id="PS01031">
    <property type="entry name" value="SHSP"/>
    <property type="match status" value="1"/>
</dbReference>
<evidence type="ECO:0000256" key="2">
    <source>
        <dbReference type="RuleBase" id="RU003616"/>
    </source>
</evidence>
<sequence length="142" mass="15583">MSNFSIDLEKQLSKLGRDIQQLVERAVPAQGPASFHPRCDVVESDQNYSVVMDLPGMKKEQVSITLKNGVITVSGDRELFLEDGEELVKSERKQGSFSRAFALPEHSDTSSVNAVFNDGVLKVTVSKKVSEEDGDSQSIPIN</sequence>
<accession>A0A2N0VI22</accession>
<gene>
    <name evidence="4" type="ORF">CWD77_09745</name>
</gene>
<dbReference type="OrthoDB" id="9811615at2"/>
<evidence type="ECO:0000313" key="4">
    <source>
        <dbReference type="EMBL" id="PKD43829.1"/>
    </source>
</evidence>
<dbReference type="InterPro" id="IPR031107">
    <property type="entry name" value="Small_HSP"/>
</dbReference>
<dbReference type="RefSeq" id="WP_101073368.1">
    <property type="nucleotide sequence ID" value="NZ_PISP01000002.1"/>
</dbReference>
<comment type="caution">
    <text evidence="4">The sequence shown here is derived from an EMBL/GenBank/DDBJ whole genome shotgun (WGS) entry which is preliminary data.</text>
</comment>
<protein>
    <recommendedName>
        <fullName evidence="3">SHSP domain-containing protein</fullName>
    </recommendedName>
</protein>
<dbReference type="InterPro" id="IPR008978">
    <property type="entry name" value="HSP20-like_chaperone"/>
</dbReference>
<evidence type="ECO:0000259" key="3">
    <source>
        <dbReference type="PROSITE" id="PS01031"/>
    </source>
</evidence>
<evidence type="ECO:0000313" key="5">
    <source>
        <dbReference type="Proteomes" id="UP000233398"/>
    </source>
</evidence>
<dbReference type="PANTHER" id="PTHR11527">
    <property type="entry name" value="HEAT-SHOCK PROTEIN 20 FAMILY MEMBER"/>
    <property type="match status" value="1"/>
</dbReference>
<dbReference type="SUPFAM" id="SSF49764">
    <property type="entry name" value="HSP20-like chaperones"/>
    <property type="match status" value="1"/>
</dbReference>
<dbReference type="EMBL" id="PISP01000002">
    <property type="protein sequence ID" value="PKD43829.1"/>
    <property type="molecule type" value="Genomic_DNA"/>
</dbReference>
<dbReference type="Gene3D" id="2.60.40.790">
    <property type="match status" value="1"/>
</dbReference>
<feature type="domain" description="SHSP" evidence="3">
    <location>
        <begin position="30"/>
        <end position="142"/>
    </location>
</feature>
<keyword evidence="5" id="KW-1185">Reference proteome</keyword>
<dbReference type="Proteomes" id="UP000233398">
    <property type="component" value="Unassembled WGS sequence"/>
</dbReference>
<dbReference type="InterPro" id="IPR002068">
    <property type="entry name" value="A-crystallin/Hsp20_dom"/>
</dbReference>
<comment type="similarity">
    <text evidence="1 2">Belongs to the small heat shock protein (HSP20) family.</text>
</comment>
<dbReference type="Pfam" id="PF00011">
    <property type="entry name" value="HSP20"/>
    <property type="match status" value="1"/>
</dbReference>
<dbReference type="CDD" id="cd06464">
    <property type="entry name" value="ACD_sHsps-like"/>
    <property type="match status" value="1"/>
</dbReference>
<evidence type="ECO:0000256" key="1">
    <source>
        <dbReference type="PROSITE-ProRule" id="PRU00285"/>
    </source>
</evidence>
<organism evidence="4 5">
    <name type="scientific">Rhodohalobacter barkolensis</name>
    <dbReference type="NCBI Taxonomy" id="2053187"/>
    <lineage>
        <taxon>Bacteria</taxon>
        <taxon>Pseudomonadati</taxon>
        <taxon>Balneolota</taxon>
        <taxon>Balneolia</taxon>
        <taxon>Balneolales</taxon>
        <taxon>Balneolaceae</taxon>
        <taxon>Rhodohalobacter</taxon>
    </lineage>
</organism>
<reference evidence="4 5" key="1">
    <citation type="submission" date="2017-11" db="EMBL/GenBank/DDBJ databases">
        <title>Rhodohalobacter 15182 sp. nov., isolated from a salt lake.</title>
        <authorList>
            <person name="Han S."/>
        </authorList>
    </citation>
    <scope>NUCLEOTIDE SEQUENCE [LARGE SCALE GENOMIC DNA]</scope>
    <source>
        <strain evidence="4 5">15182</strain>
    </source>
</reference>
<name>A0A2N0VI22_9BACT</name>